<protein>
    <recommendedName>
        <fullName evidence="4">Oxidase FUB9</fullName>
    </recommendedName>
    <alternativeName>
        <fullName evidence="5">Fusaric acid biosynthesis protein 9</fullName>
    </alternativeName>
</protein>
<dbReference type="InterPro" id="IPR012133">
    <property type="entry name" value="Alpha-hydoxy_acid_DH_FMN"/>
</dbReference>
<evidence type="ECO:0000259" key="8">
    <source>
        <dbReference type="PROSITE" id="PS51349"/>
    </source>
</evidence>
<evidence type="ECO:0000256" key="3">
    <source>
        <dbReference type="ARBA" id="ARBA00024042"/>
    </source>
</evidence>
<gene>
    <name evidence="9" type="ORF">P171DRAFT_356296</name>
</gene>
<dbReference type="InterPro" id="IPR008259">
    <property type="entry name" value="FMN_hydac_DH_AS"/>
</dbReference>
<comment type="caution">
    <text evidence="9">The sequence shown here is derived from an EMBL/GenBank/DDBJ whole genome shotgun (WGS) entry which is preliminary data.</text>
</comment>
<dbReference type="EMBL" id="MU001497">
    <property type="protein sequence ID" value="KAF2447169.1"/>
    <property type="molecule type" value="Genomic_DNA"/>
</dbReference>
<comment type="similarity">
    <text evidence="3">Belongs to the FMN-dependent alpha-hydroxy acid dehydrogenase family.</text>
</comment>
<feature type="active site" description="Proton acceptor" evidence="6">
    <location>
        <position position="257"/>
    </location>
</feature>
<evidence type="ECO:0000256" key="7">
    <source>
        <dbReference type="PIRSR" id="PIRSR000138-2"/>
    </source>
</evidence>
<feature type="binding site" evidence="7">
    <location>
        <begin position="311"/>
        <end position="312"/>
    </location>
    <ligand>
        <name>FMN</name>
        <dbReference type="ChEBI" id="CHEBI:58210"/>
    </ligand>
</feature>
<feature type="binding site" evidence="7">
    <location>
        <position position="115"/>
    </location>
    <ligand>
        <name>FMN</name>
        <dbReference type="ChEBI" id="CHEBI:58210"/>
    </ligand>
</feature>
<feature type="binding site" evidence="7">
    <location>
        <position position="174"/>
    </location>
    <ligand>
        <name>glyoxylate</name>
        <dbReference type="ChEBI" id="CHEBI:36655"/>
    </ligand>
</feature>
<organism evidence="9 10">
    <name type="scientific">Karstenula rhodostoma CBS 690.94</name>
    <dbReference type="NCBI Taxonomy" id="1392251"/>
    <lineage>
        <taxon>Eukaryota</taxon>
        <taxon>Fungi</taxon>
        <taxon>Dikarya</taxon>
        <taxon>Ascomycota</taxon>
        <taxon>Pezizomycotina</taxon>
        <taxon>Dothideomycetes</taxon>
        <taxon>Pleosporomycetidae</taxon>
        <taxon>Pleosporales</taxon>
        <taxon>Massarineae</taxon>
        <taxon>Didymosphaeriaceae</taxon>
        <taxon>Karstenula</taxon>
    </lineage>
</organism>
<dbReference type="PANTHER" id="PTHR10578:SF149">
    <property type="entry name" value="2-HYDROXYACID OXIDASE 2"/>
    <property type="match status" value="1"/>
</dbReference>
<evidence type="ECO:0000256" key="2">
    <source>
        <dbReference type="ARBA" id="ARBA00023002"/>
    </source>
</evidence>
<comment type="cofactor">
    <cofactor evidence="1">
        <name>FMN</name>
        <dbReference type="ChEBI" id="CHEBI:58210"/>
    </cofactor>
</comment>
<dbReference type="Pfam" id="PF01070">
    <property type="entry name" value="FMN_dh"/>
    <property type="match status" value="1"/>
</dbReference>
<dbReference type="OrthoDB" id="1925334at2759"/>
<dbReference type="SUPFAM" id="SSF51395">
    <property type="entry name" value="FMN-linked oxidoreductases"/>
    <property type="match status" value="1"/>
</dbReference>
<dbReference type="Proteomes" id="UP000799764">
    <property type="component" value="Unassembled WGS sequence"/>
</dbReference>
<evidence type="ECO:0000256" key="4">
    <source>
        <dbReference type="ARBA" id="ARBA00073420"/>
    </source>
</evidence>
<evidence type="ECO:0000313" key="9">
    <source>
        <dbReference type="EMBL" id="KAF2447169.1"/>
    </source>
</evidence>
<dbReference type="InterPro" id="IPR000262">
    <property type="entry name" value="FMN-dep_DH"/>
</dbReference>
<evidence type="ECO:0000256" key="1">
    <source>
        <dbReference type="ARBA" id="ARBA00001917"/>
    </source>
</evidence>
<dbReference type="PROSITE" id="PS00557">
    <property type="entry name" value="FMN_HYDROXY_ACID_DH_1"/>
    <property type="match status" value="1"/>
</dbReference>
<feature type="binding site" evidence="7">
    <location>
        <position position="260"/>
    </location>
    <ligand>
        <name>glyoxylate</name>
        <dbReference type="ChEBI" id="CHEBI:36655"/>
    </ligand>
</feature>
<dbReference type="PANTHER" id="PTHR10578">
    <property type="entry name" value="S -2-HYDROXY-ACID OXIDASE-RELATED"/>
    <property type="match status" value="1"/>
</dbReference>
<name>A0A9P4UCW4_9PLEO</name>
<accession>A0A9P4UCW4</accession>
<dbReference type="FunFam" id="3.20.20.70:FF:000056">
    <property type="entry name" value="hydroxyacid oxidase 2"/>
    <property type="match status" value="1"/>
</dbReference>
<dbReference type="Gene3D" id="3.20.20.70">
    <property type="entry name" value="Aldolase class I"/>
    <property type="match status" value="1"/>
</dbReference>
<feature type="binding site" evidence="7">
    <location>
        <position position="233"/>
    </location>
    <ligand>
        <name>FMN</name>
        <dbReference type="ChEBI" id="CHEBI:58210"/>
    </ligand>
</feature>
<evidence type="ECO:0000256" key="5">
    <source>
        <dbReference type="ARBA" id="ARBA00083297"/>
    </source>
</evidence>
<feature type="binding site" evidence="7">
    <location>
        <position position="33"/>
    </location>
    <ligand>
        <name>glyoxylate</name>
        <dbReference type="ChEBI" id="CHEBI:36655"/>
    </ligand>
</feature>
<dbReference type="GO" id="GO:0016491">
    <property type="term" value="F:oxidoreductase activity"/>
    <property type="evidence" value="ECO:0007669"/>
    <property type="project" value="UniProtKB-KW"/>
</dbReference>
<sequence length="369" mass="41095">MANRAPTLDRYVFSISDLQRYGSRKLPKMYEEYYNQGAMDMVTLRDNEAAFDRYRIVPRVLRNVSDLDTSTTFCGQKISFPLGFSPSAMQKMAHPIGEVGTSRAAAAISVPMCLSSYATTSLEEVIQHSTGNPYMMQMCVVKDRNITLQLLKRAESAGYKALFLSVDVPALGRRLNEMRNEFVLPKDMTFPNILSEGGEEFTASEDVKENDSLEWDEAIPWLRANTSMEIWLKGVTNTHDVELAVKYGVDGIVISNHGGRQLDSMPATLDVLEECVIAARGRIPIVMDGGVRRGSDIFKALALGAKCCFVGRIPIWGLAYDGQRGVELALKLLLYEFQVTMALAGCRTVADITRDHVRRLNWDGTLAKL</sequence>
<dbReference type="InterPro" id="IPR013785">
    <property type="entry name" value="Aldolase_TIM"/>
</dbReference>
<feature type="binding site" evidence="7">
    <location>
        <begin position="86"/>
        <end position="88"/>
    </location>
    <ligand>
        <name>FMN</name>
        <dbReference type="ChEBI" id="CHEBI:58210"/>
    </ligand>
</feature>
<reference evidence="9" key="1">
    <citation type="journal article" date="2020" name="Stud. Mycol.">
        <title>101 Dothideomycetes genomes: a test case for predicting lifestyles and emergence of pathogens.</title>
        <authorList>
            <person name="Haridas S."/>
            <person name="Albert R."/>
            <person name="Binder M."/>
            <person name="Bloem J."/>
            <person name="Labutti K."/>
            <person name="Salamov A."/>
            <person name="Andreopoulos B."/>
            <person name="Baker S."/>
            <person name="Barry K."/>
            <person name="Bills G."/>
            <person name="Bluhm B."/>
            <person name="Cannon C."/>
            <person name="Castanera R."/>
            <person name="Culley D."/>
            <person name="Daum C."/>
            <person name="Ezra D."/>
            <person name="Gonzalez J."/>
            <person name="Henrissat B."/>
            <person name="Kuo A."/>
            <person name="Liang C."/>
            <person name="Lipzen A."/>
            <person name="Lutzoni F."/>
            <person name="Magnuson J."/>
            <person name="Mondo S."/>
            <person name="Nolan M."/>
            <person name="Ohm R."/>
            <person name="Pangilinan J."/>
            <person name="Park H.-J."/>
            <person name="Ramirez L."/>
            <person name="Alfaro M."/>
            <person name="Sun H."/>
            <person name="Tritt A."/>
            <person name="Yoshinaga Y."/>
            <person name="Zwiers L.-H."/>
            <person name="Turgeon B."/>
            <person name="Goodwin S."/>
            <person name="Spatafora J."/>
            <person name="Crous P."/>
            <person name="Grigoriev I."/>
        </authorList>
    </citation>
    <scope>NUCLEOTIDE SEQUENCE</scope>
    <source>
        <strain evidence="9">CBS 690.94</strain>
    </source>
</reference>
<dbReference type="CDD" id="cd02809">
    <property type="entry name" value="alpha_hydroxyacid_oxid_FMN"/>
    <property type="match status" value="1"/>
</dbReference>
<evidence type="ECO:0000313" key="10">
    <source>
        <dbReference type="Proteomes" id="UP000799764"/>
    </source>
</evidence>
<feature type="binding site" evidence="7">
    <location>
        <begin position="288"/>
        <end position="292"/>
    </location>
    <ligand>
        <name>FMN</name>
        <dbReference type="ChEBI" id="CHEBI:58210"/>
    </ligand>
</feature>
<dbReference type="InterPro" id="IPR037396">
    <property type="entry name" value="FMN_HAD"/>
</dbReference>
<feature type="binding site" evidence="7">
    <location>
        <position position="255"/>
    </location>
    <ligand>
        <name>FMN</name>
        <dbReference type="ChEBI" id="CHEBI:58210"/>
    </ligand>
</feature>
<dbReference type="PIRSF" id="PIRSF000138">
    <property type="entry name" value="Al-hdrx_acd_dh"/>
    <property type="match status" value="1"/>
</dbReference>
<keyword evidence="2" id="KW-0560">Oxidoreductase</keyword>
<proteinExistence type="inferred from homology"/>
<feature type="binding site" evidence="7">
    <location>
        <position position="257"/>
    </location>
    <ligand>
        <name>glyoxylate</name>
        <dbReference type="ChEBI" id="CHEBI:36655"/>
    </ligand>
</feature>
<dbReference type="GO" id="GO:0005737">
    <property type="term" value="C:cytoplasm"/>
    <property type="evidence" value="ECO:0007669"/>
    <property type="project" value="UniProtKB-ARBA"/>
</dbReference>
<dbReference type="AlphaFoldDB" id="A0A9P4UCW4"/>
<feature type="binding site" evidence="7">
    <location>
        <position position="137"/>
    </location>
    <ligand>
        <name>FMN</name>
        <dbReference type="ChEBI" id="CHEBI:58210"/>
    </ligand>
</feature>
<evidence type="ECO:0000256" key="6">
    <source>
        <dbReference type="PIRSR" id="PIRSR000138-1"/>
    </source>
</evidence>
<keyword evidence="10" id="KW-1185">Reference proteome</keyword>
<keyword evidence="7" id="KW-0285">Flavoprotein</keyword>
<keyword evidence="7" id="KW-0288">FMN</keyword>
<dbReference type="PROSITE" id="PS51349">
    <property type="entry name" value="FMN_HYDROXY_ACID_DH_2"/>
    <property type="match status" value="1"/>
</dbReference>
<feature type="domain" description="FMN hydroxy acid dehydrogenase" evidence="8">
    <location>
        <begin position="7"/>
        <end position="362"/>
    </location>
</feature>
<dbReference type="GO" id="GO:0010181">
    <property type="term" value="F:FMN binding"/>
    <property type="evidence" value="ECO:0007669"/>
    <property type="project" value="InterPro"/>
</dbReference>